<keyword evidence="2" id="KW-0812">Transmembrane</keyword>
<dbReference type="PANTHER" id="PTHR11206">
    <property type="entry name" value="MULTIDRUG RESISTANCE PROTEIN"/>
    <property type="match status" value="1"/>
</dbReference>
<feature type="transmembrane region" description="Helical" evidence="2">
    <location>
        <begin position="155"/>
        <end position="176"/>
    </location>
</feature>
<feature type="transmembrane region" description="Helical" evidence="2">
    <location>
        <begin position="113"/>
        <end position="135"/>
    </location>
</feature>
<evidence type="ECO:0000256" key="1">
    <source>
        <dbReference type="ARBA" id="ARBA00010199"/>
    </source>
</evidence>
<dbReference type="Proteomes" id="UP000290289">
    <property type="component" value="Chromosome 6"/>
</dbReference>
<gene>
    <name evidence="3" type="ORF">DVH24_036037</name>
</gene>
<dbReference type="Pfam" id="PF01554">
    <property type="entry name" value="MatE"/>
    <property type="match status" value="1"/>
</dbReference>
<dbReference type="AlphaFoldDB" id="A0A498JN35"/>
<dbReference type="STRING" id="3750.A0A498JN35"/>
<evidence type="ECO:0000256" key="2">
    <source>
        <dbReference type="SAM" id="Phobius"/>
    </source>
</evidence>
<dbReference type="GO" id="GO:0042910">
    <property type="term" value="F:xenobiotic transmembrane transporter activity"/>
    <property type="evidence" value="ECO:0007669"/>
    <property type="project" value="InterPro"/>
</dbReference>
<evidence type="ECO:0000313" key="3">
    <source>
        <dbReference type="EMBL" id="RXH97369.1"/>
    </source>
</evidence>
<organism evidence="3 4">
    <name type="scientific">Malus domestica</name>
    <name type="common">Apple</name>
    <name type="synonym">Pyrus malus</name>
    <dbReference type="NCBI Taxonomy" id="3750"/>
    <lineage>
        <taxon>Eukaryota</taxon>
        <taxon>Viridiplantae</taxon>
        <taxon>Streptophyta</taxon>
        <taxon>Embryophyta</taxon>
        <taxon>Tracheophyta</taxon>
        <taxon>Spermatophyta</taxon>
        <taxon>Magnoliopsida</taxon>
        <taxon>eudicotyledons</taxon>
        <taxon>Gunneridae</taxon>
        <taxon>Pentapetalae</taxon>
        <taxon>rosids</taxon>
        <taxon>fabids</taxon>
        <taxon>Rosales</taxon>
        <taxon>Rosaceae</taxon>
        <taxon>Amygdaloideae</taxon>
        <taxon>Maleae</taxon>
        <taxon>Malus</taxon>
    </lineage>
</organism>
<comment type="similarity">
    <text evidence="1">Belongs to the multi antimicrobial extrusion (MATE) (TC 2.A.66.1) family.</text>
</comment>
<accession>A0A498JN35</accession>
<feature type="transmembrane region" description="Helical" evidence="2">
    <location>
        <begin position="73"/>
        <end position="93"/>
    </location>
</feature>
<dbReference type="GO" id="GO:0016020">
    <property type="term" value="C:membrane"/>
    <property type="evidence" value="ECO:0007669"/>
    <property type="project" value="InterPro"/>
</dbReference>
<evidence type="ECO:0000313" key="4">
    <source>
        <dbReference type="Proteomes" id="UP000290289"/>
    </source>
</evidence>
<sequence length="178" mass="19874">MSATTISNLEDNPTEKTFQKWPSNFFKVTLLELKIQREIALPLVAVNLTWFAKIGITTAFLGRLGELQLAGGTLGFTFANVTSFSVLNGLFAAMEPICGQAFGARNIKLLHKALLMTTFLLLLAMLPIWFLWLNVDKILIHFGQQEDISMVAKTYLFYLLPDLVVTSLLCPIKAYLNS</sequence>
<keyword evidence="4" id="KW-1185">Reference proteome</keyword>
<dbReference type="GO" id="GO:0015297">
    <property type="term" value="F:antiporter activity"/>
    <property type="evidence" value="ECO:0007669"/>
    <property type="project" value="InterPro"/>
</dbReference>
<feature type="transmembrane region" description="Helical" evidence="2">
    <location>
        <begin position="39"/>
        <end position="61"/>
    </location>
</feature>
<proteinExistence type="inferred from homology"/>
<keyword evidence="2" id="KW-0472">Membrane</keyword>
<dbReference type="EMBL" id="RDQH01000332">
    <property type="protein sequence ID" value="RXH97369.1"/>
    <property type="molecule type" value="Genomic_DNA"/>
</dbReference>
<dbReference type="InterPro" id="IPR002528">
    <property type="entry name" value="MATE_fam"/>
</dbReference>
<protein>
    <submittedName>
        <fullName evidence="3">Uncharacterized protein</fullName>
    </submittedName>
</protein>
<name>A0A498JN35_MALDO</name>
<comment type="caution">
    <text evidence="3">The sequence shown here is derived from an EMBL/GenBank/DDBJ whole genome shotgun (WGS) entry which is preliminary data.</text>
</comment>
<keyword evidence="2" id="KW-1133">Transmembrane helix</keyword>
<reference evidence="3 4" key="1">
    <citation type="submission" date="2018-10" db="EMBL/GenBank/DDBJ databases">
        <title>A high-quality apple genome assembly.</title>
        <authorList>
            <person name="Hu J."/>
        </authorList>
    </citation>
    <scope>NUCLEOTIDE SEQUENCE [LARGE SCALE GENOMIC DNA]</scope>
    <source>
        <strain evidence="4">cv. HFTH1</strain>
        <tissue evidence="3">Young leaf</tissue>
    </source>
</reference>